<dbReference type="SMART" id="SM00382">
    <property type="entry name" value="AAA"/>
    <property type="match status" value="1"/>
</dbReference>
<comment type="similarity">
    <text evidence="1">Belongs to the Mg-chelatase subunits D/I family. ComM subfamily.</text>
</comment>
<dbReference type="PANTHER" id="PTHR32039">
    <property type="entry name" value="MAGNESIUM-CHELATASE SUBUNIT CHLI"/>
    <property type="match status" value="1"/>
</dbReference>
<dbReference type="Pfam" id="PF01078">
    <property type="entry name" value="Mg_chelatase"/>
    <property type="match status" value="1"/>
</dbReference>
<dbReference type="InterPro" id="IPR004482">
    <property type="entry name" value="Mg_chelat-rel"/>
</dbReference>
<dbReference type="InterPro" id="IPR027417">
    <property type="entry name" value="P-loop_NTPase"/>
</dbReference>
<gene>
    <name evidence="3" type="ORF">COX02_02565</name>
</gene>
<sequence length="523" mass="57333">MLAKAYSAQVSGLRADFVIVEADISKGLHSFSIVGLGDKAVTEAKDRISAAIKNSGFRSPQKGNKKVIISLAPANLKKEGTVFDLGIAIATLSAQNELHFSPEEKLFLGELALDGGLRNIRGTLLIARAAKLAGFKEIYLPSKNAREAALISGLKIFPVNNLSELVQHLNPQQNQSGALNLNDSKRIKIQPETKIESTTWHPKSNFDFSEIASQTNAKRGLEIAAAGGHNIAMYGPPGTGKTMLGKALASILPPLSFEEILEVTGIHSAKGLIGSEDLVTSPPIRNPHHSSSHISLIGGGTWPTPGEITLAHHGVLFLDEFPEFDKRSIEALRQPLEDRVVSITRSRGSMLFPANFILVATLNPCPCGYRGSMVRECICSSSQIFKYERKISGPIIDRIDLWLEVPTLDPKTLRQSGEGESSDQVRTRVVTARKKQLKRFNQAGLDLKVNSEMGPRELKKLAPLDEETLKLLEMSATRLALSARAYHRVIKIARTIADLDKSEKIKKEHLLEALQYRPRRIFS</sequence>
<reference evidence="3 4" key="1">
    <citation type="submission" date="2017-09" db="EMBL/GenBank/DDBJ databases">
        <title>Depth-based differentiation of microbial function through sediment-hosted aquifers and enrichment of novel symbionts in the deep terrestrial subsurface.</title>
        <authorList>
            <person name="Probst A.J."/>
            <person name="Ladd B."/>
            <person name="Jarett J.K."/>
            <person name="Geller-Mcgrath D.E."/>
            <person name="Sieber C.M."/>
            <person name="Emerson J.B."/>
            <person name="Anantharaman K."/>
            <person name="Thomas B.C."/>
            <person name="Malmstrom R."/>
            <person name="Stieglmeier M."/>
            <person name="Klingl A."/>
            <person name="Woyke T."/>
            <person name="Ryan C.M."/>
            <person name="Banfield J.F."/>
        </authorList>
    </citation>
    <scope>NUCLEOTIDE SEQUENCE [LARGE SCALE GENOMIC DNA]</scope>
    <source>
        <strain evidence="3">CG22_combo_CG10-13_8_21_14_all_37_9</strain>
    </source>
</reference>
<dbReference type="Proteomes" id="UP000229334">
    <property type="component" value="Unassembled WGS sequence"/>
</dbReference>
<accession>A0A2H0BK56</accession>
<dbReference type="Gene3D" id="3.30.230.10">
    <property type="match status" value="1"/>
</dbReference>
<dbReference type="InterPro" id="IPR003593">
    <property type="entry name" value="AAA+_ATPase"/>
</dbReference>
<dbReference type="SUPFAM" id="SSF54211">
    <property type="entry name" value="Ribosomal protein S5 domain 2-like"/>
    <property type="match status" value="1"/>
</dbReference>
<dbReference type="NCBIfam" id="TIGR00368">
    <property type="entry name" value="YifB family Mg chelatase-like AAA ATPase"/>
    <property type="match status" value="1"/>
</dbReference>
<organism evidence="3 4">
    <name type="scientific">Candidatus Vogelbacteria bacterium CG22_combo_CG10-13_8_21_14_all_37_9</name>
    <dbReference type="NCBI Taxonomy" id="1975046"/>
    <lineage>
        <taxon>Bacteria</taxon>
        <taxon>Candidatus Vogeliibacteriota</taxon>
    </lineage>
</organism>
<name>A0A2H0BK56_9BACT</name>
<evidence type="ECO:0000313" key="4">
    <source>
        <dbReference type="Proteomes" id="UP000229334"/>
    </source>
</evidence>
<feature type="domain" description="AAA+ ATPase" evidence="2">
    <location>
        <begin position="227"/>
        <end position="388"/>
    </location>
</feature>
<dbReference type="Pfam" id="PF13335">
    <property type="entry name" value="Mg_chelatase_C"/>
    <property type="match status" value="1"/>
</dbReference>
<evidence type="ECO:0000259" key="2">
    <source>
        <dbReference type="SMART" id="SM00382"/>
    </source>
</evidence>
<comment type="caution">
    <text evidence="3">The sequence shown here is derived from an EMBL/GenBank/DDBJ whole genome shotgun (WGS) entry which is preliminary data.</text>
</comment>
<dbReference type="SUPFAM" id="SSF52540">
    <property type="entry name" value="P-loop containing nucleoside triphosphate hydrolases"/>
    <property type="match status" value="1"/>
</dbReference>
<dbReference type="Pfam" id="PF13541">
    <property type="entry name" value="ChlI"/>
    <property type="match status" value="1"/>
</dbReference>
<evidence type="ECO:0000256" key="1">
    <source>
        <dbReference type="ARBA" id="ARBA00006354"/>
    </source>
</evidence>
<dbReference type="InterPro" id="IPR025158">
    <property type="entry name" value="Mg_chelat-rel_C"/>
</dbReference>
<dbReference type="InterPro" id="IPR020568">
    <property type="entry name" value="Ribosomal_Su5_D2-typ_SF"/>
</dbReference>
<protein>
    <submittedName>
        <fullName evidence="3">Magnesium chelatase</fullName>
    </submittedName>
</protein>
<dbReference type="AlphaFoldDB" id="A0A2H0BK56"/>
<dbReference type="PANTHER" id="PTHR32039:SF7">
    <property type="entry name" value="COMPETENCE PROTEIN COMM"/>
    <property type="match status" value="1"/>
</dbReference>
<dbReference type="InterPro" id="IPR045006">
    <property type="entry name" value="CHLI-like"/>
</dbReference>
<dbReference type="GO" id="GO:0005524">
    <property type="term" value="F:ATP binding"/>
    <property type="evidence" value="ECO:0007669"/>
    <property type="project" value="InterPro"/>
</dbReference>
<evidence type="ECO:0000313" key="3">
    <source>
        <dbReference type="EMBL" id="PIP58011.1"/>
    </source>
</evidence>
<dbReference type="Gene3D" id="3.40.50.300">
    <property type="entry name" value="P-loop containing nucleotide triphosphate hydrolases"/>
    <property type="match status" value="1"/>
</dbReference>
<dbReference type="InterPro" id="IPR000523">
    <property type="entry name" value="Mg_chelatse_chII-like_cat_dom"/>
</dbReference>
<proteinExistence type="inferred from homology"/>
<dbReference type="InterPro" id="IPR014721">
    <property type="entry name" value="Ribsml_uS5_D2-typ_fold_subgr"/>
</dbReference>
<dbReference type="EMBL" id="PCSX01000038">
    <property type="protein sequence ID" value="PIP58011.1"/>
    <property type="molecule type" value="Genomic_DNA"/>
</dbReference>